<gene>
    <name evidence="1" type="ORF">SAMN05660686_02613</name>
</gene>
<proteinExistence type="predicted"/>
<accession>A0A8G2EVI8</accession>
<dbReference type="AlphaFoldDB" id="A0A8G2EVI8"/>
<dbReference type="Pfam" id="PF04267">
    <property type="entry name" value="SoxD"/>
    <property type="match status" value="1"/>
</dbReference>
<dbReference type="OrthoDB" id="7159274at2"/>
<dbReference type="EMBL" id="FNBW01000007">
    <property type="protein sequence ID" value="SDF86648.1"/>
    <property type="molecule type" value="Genomic_DNA"/>
</dbReference>
<evidence type="ECO:0000313" key="2">
    <source>
        <dbReference type="Proteomes" id="UP000198615"/>
    </source>
</evidence>
<dbReference type="NCBIfam" id="TIGR01374">
    <property type="entry name" value="soxD"/>
    <property type="match status" value="1"/>
</dbReference>
<dbReference type="GO" id="GO:0008115">
    <property type="term" value="F:sarcosine oxidase activity"/>
    <property type="evidence" value="ECO:0007669"/>
    <property type="project" value="InterPro"/>
</dbReference>
<sequence length="100" mass="11586">MQLIPCPWCGPRDDAEFHYGAEAHVVRPAVPADCSDAEWEAYLYLRRNTKGPFAERWMHTNGCRRWFNVIRDTYTHEIFASYKPGEPMPDIAQLTAKKDA</sequence>
<comment type="caution">
    <text evidence="1">The sequence shown here is derived from an EMBL/GenBank/DDBJ whole genome shotgun (WGS) entry which is preliminary data.</text>
</comment>
<dbReference type="Gene3D" id="3.30.2270.10">
    <property type="entry name" value="Folate-binding superfamily"/>
    <property type="match status" value="1"/>
</dbReference>
<dbReference type="Proteomes" id="UP000198615">
    <property type="component" value="Unassembled WGS sequence"/>
</dbReference>
<dbReference type="InterPro" id="IPR038561">
    <property type="entry name" value="SoxD_sf"/>
</dbReference>
<dbReference type="GO" id="GO:0046653">
    <property type="term" value="P:tetrahydrofolate metabolic process"/>
    <property type="evidence" value="ECO:0007669"/>
    <property type="project" value="InterPro"/>
</dbReference>
<organism evidence="1 2">
    <name type="scientific">Thalassobaculum litoreum DSM 18839</name>
    <dbReference type="NCBI Taxonomy" id="1123362"/>
    <lineage>
        <taxon>Bacteria</taxon>
        <taxon>Pseudomonadati</taxon>
        <taxon>Pseudomonadota</taxon>
        <taxon>Alphaproteobacteria</taxon>
        <taxon>Rhodospirillales</taxon>
        <taxon>Thalassobaculaceae</taxon>
        <taxon>Thalassobaculum</taxon>
    </lineage>
</organism>
<dbReference type="RefSeq" id="WP_028794098.1">
    <property type="nucleotide sequence ID" value="NZ_FNBW01000007.1"/>
</dbReference>
<name>A0A8G2EVI8_9PROT</name>
<reference evidence="1 2" key="1">
    <citation type="submission" date="2016-10" db="EMBL/GenBank/DDBJ databases">
        <authorList>
            <person name="Varghese N."/>
            <person name="Submissions S."/>
        </authorList>
    </citation>
    <scope>NUCLEOTIDE SEQUENCE [LARGE SCALE GENOMIC DNA]</scope>
    <source>
        <strain evidence="1 2">DSM 18839</strain>
    </source>
</reference>
<protein>
    <submittedName>
        <fullName evidence="1">Sarcosine oxidase subunit delta</fullName>
    </submittedName>
</protein>
<evidence type="ECO:0000313" key="1">
    <source>
        <dbReference type="EMBL" id="SDF86648.1"/>
    </source>
</evidence>
<keyword evidence="2" id="KW-1185">Reference proteome</keyword>
<dbReference type="InterPro" id="IPR006279">
    <property type="entry name" value="SoxD"/>
</dbReference>